<accession>A0A6J7EMH1</accession>
<dbReference type="EMBL" id="CAFBLT010000004">
    <property type="protein sequence ID" value="CAB4884266.1"/>
    <property type="molecule type" value="Genomic_DNA"/>
</dbReference>
<evidence type="ECO:0000256" key="3">
    <source>
        <dbReference type="ARBA" id="ARBA00022691"/>
    </source>
</evidence>
<dbReference type="PANTHER" id="PTHR12133:SF1">
    <property type="entry name" value="TRNA (ADENINE(58)-N(1))-METHYLTRANSFERASE, MITOCHONDRIAL"/>
    <property type="match status" value="1"/>
</dbReference>
<sequence length="264" mass="29052">MPPFRPIGPGERIMLVDSKMRRYLVTMVPGSQFHTHAGIVDHDAIIGQDEGRTIEGSTGRSFTVLRPTLADIVVKMPRGAQVIYPKDLGAILMAADIGPGMRVLEAGVGSGALSMTLVRAGASVLGYELREDFAERARLNVVAMLGEDIDYNIEIRDVTEGIDETGLDRILLDMPEPWNVVHHAAKALRPGGIFLAYLPTINQTAQFRAALESRHFALAETVEILRRSWHIEARSVRPDHRMVAHTGFLTTARLLSNESETLNP</sequence>
<name>A0A6J7EMH1_9ZZZZ</name>
<gene>
    <name evidence="6" type="ORF">UFOPK3164_00957</name>
    <name evidence="7" type="ORF">UFOPK3427_01867</name>
    <name evidence="8" type="ORF">UFOPK4112_01417</name>
</gene>
<dbReference type="Gene3D" id="3.10.330.20">
    <property type="match status" value="1"/>
</dbReference>
<protein>
    <submittedName>
        <fullName evidence="7">Unannotated protein</fullName>
    </submittedName>
</protein>
<dbReference type="PROSITE" id="PS51620">
    <property type="entry name" value="SAM_TRM61"/>
    <property type="match status" value="1"/>
</dbReference>
<evidence type="ECO:0000313" key="7">
    <source>
        <dbReference type="EMBL" id="CAB4884266.1"/>
    </source>
</evidence>
<reference evidence="7" key="1">
    <citation type="submission" date="2020-05" db="EMBL/GenBank/DDBJ databases">
        <authorList>
            <person name="Chiriac C."/>
            <person name="Salcher M."/>
            <person name="Ghai R."/>
            <person name="Kavagutti S V."/>
        </authorList>
    </citation>
    <scope>NUCLEOTIDE SEQUENCE</scope>
</reference>
<dbReference type="Pfam" id="PF14801">
    <property type="entry name" value="TrmI-like_N"/>
    <property type="match status" value="1"/>
</dbReference>
<dbReference type="EMBL" id="CAFBPM010000015">
    <property type="protein sequence ID" value="CAB5028593.1"/>
    <property type="molecule type" value="Genomic_DNA"/>
</dbReference>
<proteinExistence type="predicted"/>
<evidence type="ECO:0000256" key="4">
    <source>
        <dbReference type="ARBA" id="ARBA00022694"/>
    </source>
</evidence>
<dbReference type="Gene3D" id="3.40.50.150">
    <property type="entry name" value="Vaccinia Virus protein VP39"/>
    <property type="match status" value="1"/>
</dbReference>
<evidence type="ECO:0000259" key="5">
    <source>
        <dbReference type="Pfam" id="PF08704"/>
    </source>
</evidence>
<feature type="domain" description="tRNA (adenine(58)-N(1))-methyltransferase catalytic subunit TRM61 C-terminal" evidence="5">
    <location>
        <begin position="64"/>
        <end position="235"/>
    </location>
</feature>
<dbReference type="AlphaFoldDB" id="A0A6J7EMH1"/>
<dbReference type="GO" id="GO:0030488">
    <property type="term" value="P:tRNA methylation"/>
    <property type="evidence" value="ECO:0007669"/>
    <property type="project" value="InterPro"/>
</dbReference>
<dbReference type="EMBL" id="CAFABE010000039">
    <property type="protein sequence ID" value="CAB4828758.1"/>
    <property type="molecule type" value="Genomic_DNA"/>
</dbReference>
<dbReference type="CDD" id="cd02440">
    <property type="entry name" value="AdoMet_MTases"/>
    <property type="match status" value="1"/>
</dbReference>
<organism evidence="7">
    <name type="scientific">freshwater metagenome</name>
    <dbReference type="NCBI Taxonomy" id="449393"/>
    <lineage>
        <taxon>unclassified sequences</taxon>
        <taxon>metagenomes</taxon>
        <taxon>ecological metagenomes</taxon>
    </lineage>
</organism>
<dbReference type="FunFam" id="3.10.330.20:FF:000003">
    <property type="entry name" value="tRNA (Adenine(58)-N(1))-methyltransferase, mitochondrial isoform X1"/>
    <property type="match status" value="1"/>
</dbReference>
<dbReference type="GO" id="GO:0160107">
    <property type="term" value="F:tRNA (adenine(58)-N1)-methyltransferase activity"/>
    <property type="evidence" value="ECO:0007669"/>
    <property type="project" value="InterPro"/>
</dbReference>
<keyword evidence="4" id="KW-0819">tRNA processing</keyword>
<evidence type="ECO:0000256" key="1">
    <source>
        <dbReference type="ARBA" id="ARBA00022603"/>
    </source>
</evidence>
<keyword evidence="1" id="KW-0489">Methyltransferase</keyword>
<dbReference type="InterPro" id="IPR029063">
    <property type="entry name" value="SAM-dependent_MTases_sf"/>
</dbReference>
<keyword evidence="2" id="KW-0808">Transferase</keyword>
<dbReference type="GO" id="GO:0031515">
    <property type="term" value="C:tRNA (m1A) methyltransferase complex"/>
    <property type="evidence" value="ECO:0007669"/>
    <property type="project" value="InterPro"/>
</dbReference>
<evidence type="ECO:0000256" key="2">
    <source>
        <dbReference type="ARBA" id="ARBA00022679"/>
    </source>
</evidence>
<dbReference type="PANTHER" id="PTHR12133">
    <property type="entry name" value="TRNA (ADENINE(58)-N(1))-METHYLTRANSFERASE"/>
    <property type="match status" value="1"/>
</dbReference>
<dbReference type="PIRSF" id="PIRSF017269">
    <property type="entry name" value="GCD14"/>
    <property type="match status" value="1"/>
</dbReference>
<dbReference type="SUPFAM" id="SSF53335">
    <property type="entry name" value="S-adenosyl-L-methionine-dependent methyltransferases"/>
    <property type="match status" value="1"/>
</dbReference>
<dbReference type="InterPro" id="IPR049470">
    <property type="entry name" value="TRM61_C"/>
</dbReference>
<dbReference type="Pfam" id="PF08704">
    <property type="entry name" value="GCD14"/>
    <property type="match status" value="1"/>
</dbReference>
<evidence type="ECO:0000313" key="6">
    <source>
        <dbReference type="EMBL" id="CAB4828758.1"/>
    </source>
</evidence>
<evidence type="ECO:0000313" key="8">
    <source>
        <dbReference type="EMBL" id="CAB5028593.1"/>
    </source>
</evidence>
<dbReference type="InterPro" id="IPR014816">
    <property type="entry name" value="tRNA_MeTrfase_Gcd14"/>
</dbReference>
<keyword evidence="3" id="KW-0949">S-adenosyl-L-methionine</keyword>